<name>A0AAE1FD02_PETCI</name>
<dbReference type="EMBL" id="JAWQEG010002512">
    <property type="protein sequence ID" value="KAK3871411.1"/>
    <property type="molecule type" value="Genomic_DNA"/>
</dbReference>
<dbReference type="Proteomes" id="UP001286313">
    <property type="component" value="Unassembled WGS sequence"/>
</dbReference>
<accession>A0AAE1FD02</accession>
<feature type="region of interest" description="Disordered" evidence="1">
    <location>
        <begin position="1"/>
        <end position="106"/>
    </location>
</feature>
<sequence length="106" mass="12200">MGGGRGRKEGREVRRGRRWEVAEEGRKRGKKGKKMGGGRGRKEGREVRRGRRWEVAEEGRKRGKKMGGRKEGRGGRRWEVAEEGRKEERCSVSSLKTSTSHCKYSR</sequence>
<proteinExistence type="predicted"/>
<feature type="compositionally biased region" description="Basic and acidic residues" evidence="1">
    <location>
        <begin position="1"/>
        <end position="26"/>
    </location>
</feature>
<protein>
    <submittedName>
        <fullName evidence="2">Uncharacterized protein</fullName>
    </submittedName>
</protein>
<feature type="compositionally biased region" description="Basic and acidic residues" evidence="1">
    <location>
        <begin position="68"/>
        <end position="90"/>
    </location>
</feature>
<gene>
    <name evidence="2" type="ORF">Pcinc_023436</name>
</gene>
<keyword evidence="3" id="KW-1185">Reference proteome</keyword>
<dbReference type="AlphaFoldDB" id="A0AAE1FD02"/>
<feature type="compositionally biased region" description="Basic residues" evidence="1">
    <location>
        <begin position="27"/>
        <end position="36"/>
    </location>
</feature>
<comment type="caution">
    <text evidence="2">The sequence shown here is derived from an EMBL/GenBank/DDBJ whole genome shotgun (WGS) entry which is preliminary data.</text>
</comment>
<evidence type="ECO:0000256" key="1">
    <source>
        <dbReference type="SAM" id="MobiDB-lite"/>
    </source>
</evidence>
<evidence type="ECO:0000313" key="2">
    <source>
        <dbReference type="EMBL" id="KAK3871411.1"/>
    </source>
</evidence>
<organism evidence="2 3">
    <name type="scientific">Petrolisthes cinctipes</name>
    <name type="common">Flat porcelain crab</name>
    <dbReference type="NCBI Taxonomy" id="88211"/>
    <lineage>
        <taxon>Eukaryota</taxon>
        <taxon>Metazoa</taxon>
        <taxon>Ecdysozoa</taxon>
        <taxon>Arthropoda</taxon>
        <taxon>Crustacea</taxon>
        <taxon>Multicrustacea</taxon>
        <taxon>Malacostraca</taxon>
        <taxon>Eumalacostraca</taxon>
        <taxon>Eucarida</taxon>
        <taxon>Decapoda</taxon>
        <taxon>Pleocyemata</taxon>
        <taxon>Anomura</taxon>
        <taxon>Galatheoidea</taxon>
        <taxon>Porcellanidae</taxon>
        <taxon>Petrolisthes</taxon>
    </lineage>
</organism>
<feature type="compositionally biased region" description="Polar residues" evidence="1">
    <location>
        <begin position="91"/>
        <end position="106"/>
    </location>
</feature>
<evidence type="ECO:0000313" key="3">
    <source>
        <dbReference type="Proteomes" id="UP001286313"/>
    </source>
</evidence>
<reference evidence="2" key="1">
    <citation type="submission" date="2023-10" db="EMBL/GenBank/DDBJ databases">
        <title>Genome assemblies of two species of porcelain crab, Petrolisthes cinctipes and Petrolisthes manimaculis (Anomura: Porcellanidae).</title>
        <authorList>
            <person name="Angst P."/>
        </authorList>
    </citation>
    <scope>NUCLEOTIDE SEQUENCE</scope>
    <source>
        <strain evidence="2">PB745_01</strain>
        <tissue evidence="2">Gill</tissue>
    </source>
</reference>
<feature type="compositionally biased region" description="Basic and acidic residues" evidence="1">
    <location>
        <begin position="40"/>
        <end position="60"/>
    </location>
</feature>